<evidence type="ECO:0000313" key="2">
    <source>
        <dbReference type="Proteomes" id="UP000050795"/>
    </source>
</evidence>
<keyword evidence="2" id="KW-1185">Reference proteome</keyword>
<evidence type="ECO:0000313" key="3">
    <source>
        <dbReference type="WBParaSite" id="TREG1_74740.1"/>
    </source>
</evidence>
<organism evidence="2 3">
    <name type="scientific">Trichobilharzia regenti</name>
    <name type="common">Nasal bird schistosome</name>
    <dbReference type="NCBI Taxonomy" id="157069"/>
    <lineage>
        <taxon>Eukaryota</taxon>
        <taxon>Metazoa</taxon>
        <taxon>Spiralia</taxon>
        <taxon>Lophotrochozoa</taxon>
        <taxon>Platyhelminthes</taxon>
        <taxon>Trematoda</taxon>
        <taxon>Digenea</taxon>
        <taxon>Strigeidida</taxon>
        <taxon>Schistosomatoidea</taxon>
        <taxon>Schistosomatidae</taxon>
        <taxon>Trichobilharzia</taxon>
    </lineage>
</organism>
<feature type="region of interest" description="Disordered" evidence="1">
    <location>
        <begin position="34"/>
        <end position="56"/>
    </location>
</feature>
<reference evidence="2" key="1">
    <citation type="submission" date="2022-06" db="EMBL/GenBank/DDBJ databases">
        <authorList>
            <person name="Berger JAMES D."/>
            <person name="Berger JAMES D."/>
        </authorList>
    </citation>
    <scope>NUCLEOTIDE SEQUENCE [LARGE SCALE GENOMIC DNA]</scope>
</reference>
<feature type="compositionally biased region" description="Polar residues" evidence="1">
    <location>
        <begin position="614"/>
        <end position="625"/>
    </location>
</feature>
<protein>
    <submittedName>
        <fullName evidence="3">Uncharacterized protein</fullName>
    </submittedName>
</protein>
<evidence type="ECO:0000256" key="1">
    <source>
        <dbReference type="SAM" id="MobiDB-lite"/>
    </source>
</evidence>
<dbReference type="Proteomes" id="UP000050795">
    <property type="component" value="Unassembled WGS sequence"/>
</dbReference>
<feature type="compositionally biased region" description="Basic and acidic residues" evidence="1">
    <location>
        <begin position="601"/>
        <end position="612"/>
    </location>
</feature>
<name>A0AA85K741_TRIRE</name>
<dbReference type="AlphaFoldDB" id="A0AA85K741"/>
<reference evidence="3" key="2">
    <citation type="submission" date="2023-11" db="UniProtKB">
        <authorList>
            <consortium name="WormBaseParasite"/>
        </authorList>
    </citation>
    <scope>IDENTIFICATION</scope>
</reference>
<sequence>MRFNVQHSNLNFLRNLNHLTTQFKQTLKDLSQHEDNHNAFPKNNNNNAATTNNNNDSNIWGLSQSANDRGILIKDSNGDWCIVIGKWSEFKRLPAPIYAMNSNNNQTNDNSNEIHGNGGHLSLKFKWFASASTPARISYAQIPDNTNSFTVILHDASVNMQTGELFISKSCNEIAQNVCLAFCCGILHVLCQPRILTHESKVKPCQSYSEWDQSSCPVGDKINTHEDVLTNFQTSTKQSAKDANLSTPVLSTDSTMTNEISNAFMNGAIQIKNSQSVVVIKKTIKKLVWNLRDYDFKKTFKKSKQGNNEWKRQMEELFFTGVDVSDTDDGGVNHNSRHCRGSRSRQGGDEGSDRNLGNRGSRGCRSVSDISNHDIHSRGNRSKGKGGNNIRDGSGTDCRSDSGGDGETQDEHLNKNDDDDRSELMNEVKVYGYAVCQFQSQQYEVYSEPMKSEQKFYDKYDNQNNGYSFQNSTFSTTHEKETRNHLNMALTFTMCRACGLPIDSLIPSVQYIRYLIRNSIQFKYVHKSPIGLNNSNNAQSFNDQCNVMYSEENASNSNIYSDIINVYRCKGEKQQLMNNSNNLKLSDDEIKLFKMTNQELNEQHGSVKREETSGENNGGITNRGLLNSTNYTKSNDIVNKSNHNSNNNSSNSQICKKEYKWRLSDFYDYFILELPDICSGCIPGCRYCNGLDIF</sequence>
<feature type="region of interest" description="Disordered" evidence="1">
    <location>
        <begin position="323"/>
        <end position="421"/>
    </location>
</feature>
<dbReference type="WBParaSite" id="TREG1_74740.1">
    <property type="protein sequence ID" value="TREG1_74740.1"/>
    <property type="gene ID" value="TREG1_74740"/>
</dbReference>
<accession>A0AA85K741</accession>
<feature type="compositionally biased region" description="Basic and acidic residues" evidence="1">
    <location>
        <begin position="409"/>
        <end position="421"/>
    </location>
</feature>
<feature type="compositionally biased region" description="Low complexity" evidence="1">
    <location>
        <begin position="43"/>
        <end position="55"/>
    </location>
</feature>
<proteinExistence type="predicted"/>
<feature type="region of interest" description="Disordered" evidence="1">
    <location>
        <begin position="601"/>
        <end position="625"/>
    </location>
</feature>